<sequence length="222" mass="24875">MDVLKLDDNIMQQRTQNFSGFHLAILDFPETWTVTDLQRFCIMLRYINVQLSTLTHYNIVCLCSLSQQAEIHRVLSSETFCKVEHAFYRKGSVQEDNAPRSVLQQDVGALVCGFWSASGRVSTDDQLTRPRSNFFDIKEPWTLAKTDNGSPVNVHQKPLQLLQDIVDAMSPKQGWVLDACSGTGTGIVACLLGGRNCVAVELEESQAAHVTRRLTSLVFPKE</sequence>
<dbReference type="AlphaFoldDB" id="A0A914AFS7"/>
<dbReference type="RefSeq" id="XP_038062583.1">
    <property type="nucleotide sequence ID" value="XM_038206655.1"/>
</dbReference>
<feature type="domain" description="DNA methylase N-4/N-6" evidence="3">
    <location>
        <begin position="128"/>
        <end position="207"/>
    </location>
</feature>
<dbReference type="SUPFAM" id="SSF53335">
    <property type="entry name" value="S-adenosyl-L-methionine-dependent methyltransferases"/>
    <property type="match status" value="1"/>
</dbReference>
<protein>
    <recommendedName>
        <fullName evidence="3">DNA methylase N-4/N-6 domain-containing protein</fullName>
    </recommendedName>
</protein>
<evidence type="ECO:0000256" key="2">
    <source>
        <dbReference type="ARBA" id="ARBA00022679"/>
    </source>
</evidence>
<dbReference type="GeneID" id="119733073"/>
<reference evidence="4" key="1">
    <citation type="submission" date="2022-11" db="UniProtKB">
        <authorList>
            <consortium name="EnsemblMetazoa"/>
        </authorList>
    </citation>
    <scope>IDENTIFICATION</scope>
</reference>
<organism evidence="4 5">
    <name type="scientific">Patiria miniata</name>
    <name type="common">Bat star</name>
    <name type="synonym">Asterina miniata</name>
    <dbReference type="NCBI Taxonomy" id="46514"/>
    <lineage>
        <taxon>Eukaryota</taxon>
        <taxon>Metazoa</taxon>
        <taxon>Echinodermata</taxon>
        <taxon>Eleutherozoa</taxon>
        <taxon>Asterozoa</taxon>
        <taxon>Asteroidea</taxon>
        <taxon>Valvatacea</taxon>
        <taxon>Valvatida</taxon>
        <taxon>Asterinidae</taxon>
        <taxon>Patiria</taxon>
    </lineage>
</organism>
<dbReference type="GO" id="GO:0003677">
    <property type="term" value="F:DNA binding"/>
    <property type="evidence" value="ECO:0007669"/>
    <property type="project" value="InterPro"/>
</dbReference>
<accession>A0A914AFS7</accession>
<dbReference type="InterPro" id="IPR002941">
    <property type="entry name" value="DNA_methylase_N4/N6"/>
</dbReference>
<dbReference type="OMA" id="MEWELNS"/>
<keyword evidence="1" id="KW-0489">Methyltransferase</keyword>
<evidence type="ECO:0000256" key="1">
    <source>
        <dbReference type="ARBA" id="ARBA00022603"/>
    </source>
</evidence>
<dbReference type="Proteomes" id="UP000887568">
    <property type="component" value="Unplaced"/>
</dbReference>
<dbReference type="EnsemblMetazoa" id="XM_038206655.1">
    <property type="protein sequence ID" value="XP_038062583.1"/>
    <property type="gene ID" value="LOC119733073"/>
</dbReference>
<evidence type="ECO:0000313" key="5">
    <source>
        <dbReference type="Proteomes" id="UP000887568"/>
    </source>
</evidence>
<dbReference type="Pfam" id="PF01555">
    <property type="entry name" value="N6_N4_Mtase"/>
    <property type="match status" value="1"/>
</dbReference>
<dbReference type="Gene3D" id="3.40.50.150">
    <property type="entry name" value="Vaccinia Virus protein VP39"/>
    <property type="match status" value="1"/>
</dbReference>
<evidence type="ECO:0000259" key="3">
    <source>
        <dbReference type="Pfam" id="PF01555"/>
    </source>
</evidence>
<keyword evidence="5" id="KW-1185">Reference proteome</keyword>
<dbReference type="GO" id="GO:0008170">
    <property type="term" value="F:N-methyltransferase activity"/>
    <property type="evidence" value="ECO:0007669"/>
    <property type="project" value="InterPro"/>
</dbReference>
<dbReference type="InterPro" id="IPR029063">
    <property type="entry name" value="SAM-dependent_MTases_sf"/>
</dbReference>
<keyword evidence="2" id="KW-0808">Transferase</keyword>
<name>A0A914AFS7_PATMI</name>
<dbReference type="OrthoDB" id="5988050at2759"/>
<evidence type="ECO:0000313" key="4">
    <source>
        <dbReference type="EnsemblMetazoa" id="XP_038062583.1"/>
    </source>
</evidence>
<proteinExistence type="predicted"/>
<dbReference type="GO" id="GO:0032259">
    <property type="term" value="P:methylation"/>
    <property type="evidence" value="ECO:0007669"/>
    <property type="project" value="UniProtKB-KW"/>
</dbReference>